<dbReference type="InterPro" id="IPR011008">
    <property type="entry name" value="Dimeric_a/b-barrel"/>
</dbReference>
<dbReference type="eggNOG" id="COG1359">
    <property type="taxonomic scope" value="Bacteria"/>
</dbReference>
<evidence type="ECO:0000313" key="2">
    <source>
        <dbReference type="EMBL" id="ACV22716.1"/>
    </source>
</evidence>
<dbReference type="Gene3D" id="3.30.70.100">
    <property type="match status" value="1"/>
</dbReference>
<dbReference type="GO" id="GO:0003824">
    <property type="term" value="F:catalytic activity"/>
    <property type="evidence" value="ECO:0007669"/>
    <property type="project" value="TreeGrafter"/>
</dbReference>
<dbReference type="AlphaFoldDB" id="C7N731"/>
<sequence length="95" mass="10610">MIKIVAKQTIREGCVEDFLALCKELVAASVNDPGNVYYTLNANTKVPNEYAFIECWEDQAAIQNHMAQPHFQKAAAAMQEMLVGEPVMDIFTEVC</sequence>
<evidence type="ECO:0000313" key="3">
    <source>
        <dbReference type="Proteomes" id="UP000002026"/>
    </source>
</evidence>
<keyword evidence="3" id="KW-1185">Reference proteome</keyword>
<dbReference type="HOGENOM" id="CLU_131496_11_0_11"/>
<feature type="domain" description="ABM" evidence="1">
    <location>
        <begin position="2"/>
        <end position="91"/>
    </location>
</feature>
<reference evidence="2 3" key="1">
    <citation type="journal article" date="2009" name="Stand. Genomic Sci.">
        <title>Complete genome sequence of Slackia heliotrinireducens type strain (RHS 1).</title>
        <authorList>
            <person name="Pukall R."/>
            <person name="Lapidus A."/>
            <person name="Nolan M."/>
            <person name="Copeland A."/>
            <person name="Glavina Del Rio T."/>
            <person name="Lucas S."/>
            <person name="Chen F."/>
            <person name="Tice H."/>
            <person name="Cheng J.F."/>
            <person name="Chertkov O."/>
            <person name="Bruce D."/>
            <person name="Goodwin L."/>
            <person name="Kuske C."/>
            <person name="Brettin T."/>
            <person name="Detter J.C."/>
            <person name="Han C."/>
            <person name="Pitluck S."/>
            <person name="Pati A."/>
            <person name="Mavrommatis K."/>
            <person name="Ivanova N."/>
            <person name="Ovchinnikova G."/>
            <person name="Chen A."/>
            <person name="Palaniappan K."/>
            <person name="Schneider S."/>
            <person name="Rohde M."/>
            <person name="Chain P."/>
            <person name="D'haeseleer P."/>
            <person name="Goker M."/>
            <person name="Bristow J."/>
            <person name="Eisen J.A."/>
            <person name="Markowitz V."/>
            <person name="Kyrpides N.C."/>
            <person name="Klenk H.P."/>
            <person name="Hugenholtz P."/>
        </authorList>
    </citation>
    <scope>NUCLEOTIDE SEQUENCE [LARGE SCALE GENOMIC DNA]</scope>
    <source>
        <strain evidence="3">ATCC 29202 / DSM 20476 / NCTC 11029 / RHS 1</strain>
    </source>
</reference>
<dbReference type="PROSITE" id="PS51725">
    <property type="entry name" value="ABM"/>
    <property type="match status" value="1"/>
</dbReference>
<dbReference type="RefSeq" id="WP_012798818.1">
    <property type="nucleotide sequence ID" value="NC_013165.1"/>
</dbReference>
<dbReference type="PANTHER" id="PTHR33336">
    <property type="entry name" value="QUINOL MONOOXYGENASE YGIN-RELATED"/>
    <property type="match status" value="1"/>
</dbReference>
<dbReference type="Pfam" id="PF03992">
    <property type="entry name" value="ABM"/>
    <property type="match status" value="1"/>
</dbReference>
<accession>C7N731</accession>
<dbReference type="InterPro" id="IPR007138">
    <property type="entry name" value="ABM_dom"/>
</dbReference>
<dbReference type="EMBL" id="CP001684">
    <property type="protein sequence ID" value="ACV22716.1"/>
    <property type="molecule type" value="Genomic_DNA"/>
</dbReference>
<protein>
    <submittedName>
        <fullName evidence="2">Uncharacterized conserved protein</fullName>
    </submittedName>
</protein>
<dbReference type="STRING" id="471855.Shel_16970"/>
<dbReference type="InterPro" id="IPR050744">
    <property type="entry name" value="AI-2_Isomerase_LsrG"/>
</dbReference>
<evidence type="ECO:0000259" key="1">
    <source>
        <dbReference type="PROSITE" id="PS51725"/>
    </source>
</evidence>
<dbReference type="Proteomes" id="UP000002026">
    <property type="component" value="Chromosome"/>
</dbReference>
<dbReference type="PANTHER" id="PTHR33336:SF15">
    <property type="entry name" value="ABM DOMAIN-CONTAINING PROTEIN"/>
    <property type="match status" value="1"/>
</dbReference>
<dbReference type="SUPFAM" id="SSF54909">
    <property type="entry name" value="Dimeric alpha+beta barrel"/>
    <property type="match status" value="1"/>
</dbReference>
<gene>
    <name evidence="2" type="ordered locus">Shel_16970</name>
</gene>
<organism evidence="2 3">
    <name type="scientific">Slackia heliotrinireducens (strain ATCC 29202 / DSM 20476 / NCTC 11029 / RHS 1)</name>
    <name type="common">Peptococcus heliotrinreducens</name>
    <dbReference type="NCBI Taxonomy" id="471855"/>
    <lineage>
        <taxon>Bacteria</taxon>
        <taxon>Bacillati</taxon>
        <taxon>Actinomycetota</taxon>
        <taxon>Coriobacteriia</taxon>
        <taxon>Eggerthellales</taxon>
        <taxon>Eggerthellaceae</taxon>
        <taxon>Slackia</taxon>
    </lineage>
</organism>
<name>C7N731_SLAHD</name>
<dbReference type="KEGG" id="shi:Shel_16970"/>
<proteinExistence type="predicted"/>